<evidence type="ECO:0000256" key="2">
    <source>
        <dbReference type="SAM" id="Phobius"/>
    </source>
</evidence>
<evidence type="ECO:0000313" key="3">
    <source>
        <dbReference type="EMBL" id="WZP14711.1"/>
    </source>
</evidence>
<feature type="compositionally biased region" description="Low complexity" evidence="1">
    <location>
        <begin position="86"/>
        <end position="97"/>
    </location>
</feature>
<feature type="transmembrane region" description="Helical" evidence="2">
    <location>
        <begin position="30"/>
        <end position="51"/>
    </location>
</feature>
<reference evidence="3 4" key="1">
    <citation type="submission" date="2024-04" db="EMBL/GenBank/DDBJ databases">
        <title>Arthrobacter sp. from Plains bison fecal sample.</title>
        <authorList>
            <person name="Ruzzini A."/>
        </authorList>
    </citation>
    <scope>NUCLEOTIDE SEQUENCE [LARGE SCALE GENOMIC DNA]</scope>
    <source>
        <strain evidence="3 4">EINP1</strain>
    </source>
</reference>
<feature type="compositionally biased region" description="Basic and acidic residues" evidence="1">
    <location>
        <begin position="107"/>
        <end position="117"/>
    </location>
</feature>
<proteinExistence type="predicted"/>
<protein>
    <submittedName>
        <fullName evidence="3">Uncharacterized protein</fullName>
    </submittedName>
</protein>
<dbReference type="Proteomes" id="UP001448858">
    <property type="component" value="Chromosome"/>
</dbReference>
<dbReference type="EMBL" id="CP151657">
    <property type="protein sequence ID" value="WZP14711.1"/>
    <property type="molecule type" value="Genomic_DNA"/>
</dbReference>
<gene>
    <name evidence="3" type="ORF">AAE021_10945</name>
</gene>
<accession>A0ABZ2ZRD7</accession>
<keyword evidence="2" id="KW-1133">Transmembrane helix</keyword>
<name>A0ABZ2ZRD7_9MICC</name>
<organism evidence="3 4">
    <name type="scientific">Arthrobacter citreus</name>
    <dbReference type="NCBI Taxonomy" id="1670"/>
    <lineage>
        <taxon>Bacteria</taxon>
        <taxon>Bacillati</taxon>
        <taxon>Actinomycetota</taxon>
        <taxon>Actinomycetes</taxon>
        <taxon>Micrococcales</taxon>
        <taxon>Micrococcaceae</taxon>
        <taxon>Arthrobacter</taxon>
    </lineage>
</organism>
<keyword evidence="2" id="KW-0812">Transmembrane</keyword>
<evidence type="ECO:0000256" key="1">
    <source>
        <dbReference type="SAM" id="MobiDB-lite"/>
    </source>
</evidence>
<sequence length="117" mass="12191">MNFVYSLPQLVNPGGTEDGELKSGLSIADVTPGLLGFLATLFLVLVVIFLIRDMVKRIRRVRYREQAMTGVGTDVFIPATEDIQAGSSASAGTAPAGDQAPAAGNDGGRRPGSAERG</sequence>
<feature type="region of interest" description="Disordered" evidence="1">
    <location>
        <begin position="86"/>
        <end position="117"/>
    </location>
</feature>
<keyword evidence="4" id="KW-1185">Reference proteome</keyword>
<dbReference type="RefSeq" id="WP_342022365.1">
    <property type="nucleotide sequence ID" value="NZ_CP151657.1"/>
</dbReference>
<keyword evidence="2" id="KW-0472">Membrane</keyword>
<evidence type="ECO:0000313" key="4">
    <source>
        <dbReference type="Proteomes" id="UP001448858"/>
    </source>
</evidence>